<evidence type="ECO:0000256" key="5">
    <source>
        <dbReference type="ARBA" id="ARBA00023136"/>
    </source>
</evidence>
<gene>
    <name evidence="9" type="ORF">PILCRDRAFT_760992</name>
</gene>
<evidence type="ECO:0000313" key="10">
    <source>
        <dbReference type="Proteomes" id="UP000054166"/>
    </source>
</evidence>
<dbReference type="OrthoDB" id="544685at2759"/>
<organism evidence="9 10">
    <name type="scientific">Piloderma croceum (strain F 1598)</name>
    <dbReference type="NCBI Taxonomy" id="765440"/>
    <lineage>
        <taxon>Eukaryota</taxon>
        <taxon>Fungi</taxon>
        <taxon>Dikarya</taxon>
        <taxon>Basidiomycota</taxon>
        <taxon>Agaricomycotina</taxon>
        <taxon>Agaricomycetes</taxon>
        <taxon>Agaricomycetidae</taxon>
        <taxon>Atheliales</taxon>
        <taxon>Atheliaceae</taxon>
        <taxon>Piloderma</taxon>
    </lineage>
</organism>
<dbReference type="HOGENOM" id="CLU_010480_3_0_1"/>
<evidence type="ECO:0000256" key="3">
    <source>
        <dbReference type="ARBA" id="ARBA00022692"/>
    </source>
</evidence>
<dbReference type="PANTHER" id="PTHR31323:SF15">
    <property type="entry name" value="MECHANOSENSITIVE ION CHANNEL PROTEIN MSY1"/>
    <property type="match status" value="1"/>
</dbReference>
<dbReference type="STRING" id="765440.A0A0C3GMT9"/>
<dbReference type="GO" id="GO:0006874">
    <property type="term" value="P:intracellular calcium ion homeostasis"/>
    <property type="evidence" value="ECO:0007669"/>
    <property type="project" value="TreeGrafter"/>
</dbReference>
<comment type="similarity">
    <text evidence="2 6">Belongs to the MscS (TC 1.A.23) family.</text>
</comment>
<protein>
    <recommendedName>
        <fullName evidence="6">Mechanosensitive ion channel protein</fullName>
    </recommendedName>
</protein>
<feature type="transmembrane region" description="Helical" evidence="7">
    <location>
        <begin position="96"/>
        <end position="123"/>
    </location>
</feature>
<feature type="transmembrane region" description="Helical" evidence="7">
    <location>
        <begin position="53"/>
        <end position="76"/>
    </location>
</feature>
<accession>A0A0C3GMT9</accession>
<evidence type="ECO:0000256" key="2">
    <source>
        <dbReference type="ARBA" id="ARBA00008017"/>
    </source>
</evidence>
<comment type="subcellular location">
    <subcellularLocation>
        <location evidence="1">Endomembrane system</location>
        <topology evidence="1">Multi-pass membrane protein</topology>
    </subcellularLocation>
    <subcellularLocation>
        <location evidence="6">Endoplasmic reticulum membrane</location>
    </subcellularLocation>
</comment>
<reference evidence="10" key="2">
    <citation type="submission" date="2015-01" db="EMBL/GenBank/DDBJ databases">
        <title>Evolutionary Origins and Diversification of the Mycorrhizal Mutualists.</title>
        <authorList>
            <consortium name="DOE Joint Genome Institute"/>
            <consortium name="Mycorrhizal Genomics Consortium"/>
            <person name="Kohler A."/>
            <person name="Kuo A."/>
            <person name="Nagy L.G."/>
            <person name="Floudas D."/>
            <person name="Copeland A."/>
            <person name="Barry K.W."/>
            <person name="Cichocki N."/>
            <person name="Veneault-Fourrey C."/>
            <person name="LaButti K."/>
            <person name="Lindquist E.A."/>
            <person name="Lipzen A."/>
            <person name="Lundell T."/>
            <person name="Morin E."/>
            <person name="Murat C."/>
            <person name="Riley R."/>
            <person name="Ohm R."/>
            <person name="Sun H."/>
            <person name="Tunlid A."/>
            <person name="Henrissat B."/>
            <person name="Grigoriev I.V."/>
            <person name="Hibbett D.S."/>
            <person name="Martin F."/>
        </authorList>
    </citation>
    <scope>NUCLEOTIDE SEQUENCE [LARGE SCALE GENOMIC DNA]</scope>
    <source>
        <strain evidence="10">F 1598</strain>
    </source>
</reference>
<dbReference type="GO" id="GO:0005789">
    <property type="term" value="C:endoplasmic reticulum membrane"/>
    <property type="evidence" value="ECO:0007669"/>
    <property type="project" value="UniProtKB-SubCell"/>
</dbReference>
<proteinExistence type="inferred from homology"/>
<name>A0A0C3GMT9_PILCF</name>
<dbReference type="Gene3D" id="2.30.30.60">
    <property type="match status" value="1"/>
</dbReference>
<evidence type="ECO:0000256" key="7">
    <source>
        <dbReference type="SAM" id="Phobius"/>
    </source>
</evidence>
<dbReference type="InterPro" id="IPR018247">
    <property type="entry name" value="EF_Hand_1_Ca_BS"/>
</dbReference>
<evidence type="ECO:0000256" key="4">
    <source>
        <dbReference type="ARBA" id="ARBA00022989"/>
    </source>
</evidence>
<evidence type="ECO:0000256" key="6">
    <source>
        <dbReference type="PIRNR" id="PIRNR017209"/>
    </source>
</evidence>
<sequence>MPYDGSSSWDVLAGIKKFEQDYEQYDAKNASSAAFAHADGDLPNDRLTRLYNYLINVSIATRWAIFIVPILIAIWIPGVLSFTKFPEAEVWGIRLLWWSIWLSVVWLGWWASLAVALIVPYILRKTVGIMAVGTRQYIDWFAALYRYVALFTWCLAMWVSFAPLIGSKQDAVVGGNSPKIISLIQKLLFALFLCAGLLLFEKFSIQWIAWKFHELSYADRIAQQKFAVKVLVTLYRYSSNILGRSDTLNATNATTSQPLQLRRIFKEALKGVRIAATSTTTAFGNVASEITGTSVLQPDSPAAMIAVESANKSRLLARRLFYSFVKPGATGLYMEDIAKYFPSQHAAHAAFALFDKDANGDVTRDEMEAACVEIHREQLSLERSMSDMDSAVGRLDNLLMSLYVVIAALIIAVALQAQLATLITGFGTLLLGLSWLIGGSLQEVLTCIIFLFVKHPFDVGDRITILTNTYTVKEILLLSTVFLDAQGCIVQAPNVILNTSYIQNMRRSEEMSEPFPFDVAYDTSFEQLEALRDKMLEFLKTEKRDFLPAFDVVVADFPNQETLSLKVDIKYKSNWQQGALKAKRRNKWICALKISLAEVKIFGPKGNPNAVATPERRTLVPWDEVKAKEEVALREESTKLKTPTGGWQLLDKNTFISKHLHCSSF</sequence>
<feature type="domain" description="EF-hand" evidence="8">
    <location>
        <begin position="342"/>
        <end position="377"/>
    </location>
</feature>
<dbReference type="GO" id="GO:0005509">
    <property type="term" value="F:calcium ion binding"/>
    <property type="evidence" value="ECO:0007669"/>
    <property type="project" value="InterPro"/>
</dbReference>
<dbReference type="InterPro" id="IPR006685">
    <property type="entry name" value="MscS_channel_2nd"/>
</dbReference>
<dbReference type="InterPro" id="IPR058650">
    <property type="entry name" value="Msy1/2-like"/>
</dbReference>
<evidence type="ECO:0000256" key="1">
    <source>
        <dbReference type="ARBA" id="ARBA00004127"/>
    </source>
</evidence>
<dbReference type="PROSITE" id="PS00018">
    <property type="entry name" value="EF_HAND_1"/>
    <property type="match status" value="1"/>
</dbReference>
<keyword evidence="4 7" id="KW-1133">Transmembrane helix</keyword>
<reference evidence="9 10" key="1">
    <citation type="submission" date="2014-04" db="EMBL/GenBank/DDBJ databases">
        <authorList>
            <consortium name="DOE Joint Genome Institute"/>
            <person name="Kuo A."/>
            <person name="Tarkka M."/>
            <person name="Buscot F."/>
            <person name="Kohler A."/>
            <person name="Nagy L.G."/>
            <person name="Floudas D."/>
            <person name="Copeland A."/>
            <person name="Barry K.W."/>
            <person name="Cichocki N."/>
            <person name="Veneault-Fourrey C."/>
            <person name="LaButti K."/>
            <person name="Lindquist E.A."/>
            <person name="Lipzen A."/>
            <person name="Lundell T."/>
            <person name="Morin E."/>
            <person name="Murat C."/>
            <person name="Sun H."/>
            <person name="Tunlid A."/>
            <person name="Henrissat B."/>
            <person name="Grigoriev I.V."/>
            <person name="Hibbett D.S."/>
            <person name="Martin F."/>
            <person name="Nordberg H.P."/>
            <person name="Cantor M.N."/>
            <person name="Hua S.X."/>
        </authorList>
    </citation>
    <scope>NUCLEOTIDE SEQUENCE [LARGE SCALE GENOMIC DNA]</scope>
    <source>
        <strain evidence="9 10">F 1598</strain>
    </source>
</reference>
<keyword evidence="3 7" id="KW-0812">Transmembrane</keyword>
<dbReference type="InterPro" id="IPR002048">
    <property type="entry name" value="EF_hand_dom"/>
</dbReference>
<dbReference type="AlphaFoldDB" id="A0A0C3GMT9"/>
<evidence type="ECO:0000259" key="8">
    <source>
        <dbReference type="PROSITE" id="PS50222"/>
    </source>
</evidence>
<feature type="transmembrane region" description="Helical" evidence="7">
    <location>
        <begin position="398"/>
        <end position="417"/>
    </location>
</feature>
<keyword evidence="6" id="KW-0256">Endoplasmic reticulum</keyword>
<dbReference type="PROSITE" id="PS50222">
    <property type="entry name" value="EF_HAND_2"/>
    <property type="match status" value="1"/>
</dbReference>
<keyword evidence="5 6" id="KW-0472">Membrane</keyword>
<dbReference type="InterPro" id="IPR016688">
    <property type="entry name" value="MscS-like_plants/fungi"/>
</dbReference>
<feature type="transmembrane region" description="Helical" evidence="7">
    <location>
        <begin position="180"/>
        <end position="200"/>
    </location>
</feature>
<dbReference type="PIRSF" id="PIRSF017209">
    <property type="entry name" value="Memb_At2g17000_prd"/>
    <property type="match status" value="1"/>
</dbReference>
<dbReference type="InParanoid" id="A0A0C3GMT9"/>
<feature type="transmembrane region" description="Helical" evidence="7">
    <location>
        <begin position="144"/>
        <end position="165"/>
    </location>
</feature>
<dbReference type="Proteomes" id="UP000054166">
    <property type="component" value="Unassembled WGS sequence"/>
</dbReference>
<dbReference type="PANTHER" id="PTHR31323">
    <property type="entry name" value="MECHANOSENSITIVE ION CHANNEL PROTEIN MSY2"/>
    <property type="match status" value="1"/>
</dbReference>
<dbReference type="EMBL" id="KN832970">
    <property type="protein sequence ID" value="KIM91836.1"/>
    <property type="molecule type" value="Genomic_DNA"/>
</dbReference>
<dbReference type="Gene3D" id="1.10.238.10">
    <property type="entry name" value="EF-hand"/>
    <property type="match status" value="1"/>
</dbReference>
<dbReference type="FunCoup" id="A0A0C3GMT9">
    <property type="interactions" value="4"/>
</dbReference>
<dbReference type="GO" id="GO:0005262">
    <property type="term" value="F:calcium channel activity"/>
    <property type="evidence" value="ECO:0007669"/>
    <property type="project" value="TreeGrafter"/>
</dbReference>
<dbReference type="Pfam" id="PF00924">
    <property type="entry name" value="MS_channel_2nd"/>
    <property type="match status" value="1"/>
</dbReference>
<dbReference type="SUPFAM" id="SSF50182">
    <property type="entry name" value="Sm-like ribonucleoproteins"/>
    <property type="match status" value="1"/>
</dbReference>
<evidence type="ECO:0000313" key="9">
    <source>
        <dbReference type="EMBL" id="KIM91836.1"/>
    </source>
</evidence>
<dbReference type="InterPro" id="IPR023408">
    <property type="entry name" value="MscS_beta-dom_sf"/>
</dbReference>
<dbReference type="Pfam" id="PF25886">
    <property type="entry name" value="Msy1"/>
    <property type="match status" value="1"/>
</dbReference>
<dbReference type="InterPro" id="IPR010920">
    <property type="entry name" value="LSM_dom_sf"/>
</dbReference>
<feature type="transmembrane region" description="Helical" evidence="7">
    <location>
        <begin position="429"/>
        <end position="453"/>
    </location>
</feature>
<keyword evidence="10" id="KW-1185">Reference proteome</keyword>